<dbReference type="PROSITE" id="PS50004">
    <property type="entry name" value="C2"/>
    <property type="match status" value="1"/>
</dbReference>
<reference evidence="3 4" key="1">
    <citation type="submission" date="2009-11" db="EMBL/GenBank/DDBJ databases">
        <title>Annotation of Allomyces macrogynus ATCC 38327.</title>
        <authorList>
            <consortium name="The Broad Institute Genome Sequencing Platform"/>
            <person name="Russ C."/>
            <person name="Cuomo C."/>
            <person name="Burger G."/>
            <person name="Gray M.W."/>
            <person name="Holland P.W.H."/>
            <person name="King N."/>
            <person name="Lang F.B.F."/>
            <person name="Roger A.J."/>
            <person name="Ruiz-Trillo I."/>
            <person name="Young S.K."/>
            <person name="Zeng Q."/>
            <person name="Gargeya S."/>
            <person name="Fitzgerald M."/>
            <person name="Haas B."/>
            <person name="Abouelleil A."/>
            <person name="Alvarado L."/>
            <person name="Arachchi H.M."/>
            <person name="Berlin A."/>
            <person name="Chapman S.B."/>
            <person name="Gearin G."/>
            <person name="Goldberg J."/>
            <person name="Griggs A."/>
            <person name="Gujja S."/>
            <person name="Hansen M."/>
            <person name="Heiman D."/>
            <person name="Howarth C."/>
            <person name="Larimer J."/>
            <person name="Lui A."/>
            <person name="MacDonald P.J.P."/>
            <person name="McCowen C."/>
            <person name="Montmayeur A."/>
            <person name="Murphy C."/>
            <person name="Neiman D."/>
            <person name="Pearson M."/>
            <person name="Priest M."/>
            <person name="Roberts A."/>
            <person name="Saif S."/>
            <person name="Shea T."/>
            <person name="Sisk P."/>
            <person name="Stolte C."/>
            <person name="Sykes S."/>
            <person name="Wortman J."/>
            <person name="Nusbaum C."/>
            <person name="Birren B."/>
        </authorList>
    </citation>
    <scope>NUCLEOTIDE SEQUENCE [LARGE SCALE GENOMIC DNA]</scope>
    <source>
        <strain evidence="3 4">ATCC 38327</strain>
    </source>
</reference>
<reference evidence="3 4" key="2">
    <citation type="submission" date="2009-11" db="EMBL/GenBank/DDBJ databases">
        <title>The Genome Sequence of Allomyces macrogynus strain ATCC 38327.</title>
        <authorList>
            <consortium name="The Broad Institute Genome Sequencing Platform"/>
            <person name="Russ C."/>
            <person name="Cuomo C."/>
            <person name="Shea T."/>
            <person name="Young S.K."/>
            <person name="Zeng Q."/>
            <person name="Koehrsen M."/>
            <person name="Haas B."/>
            <person name="Borodovsky M."/>
            <person name="Guigo R."/>
            <person name="Alvarado L."/>
            <person name="Berlin A."/>
            <person name="Borenstein D."/>
            <person name="Chen Z."/>
            <person name="Engels R."/>
            <person name="Freedman E."/>
            <person name="Gellesch M."/>
            <person name="Goldberg J."/>
            <person name="Griggs A."/>
            <person name="Gujja S."/>
            <person name="Heiman D."/>
            <person name="Hepburn T."/>
            <person name="Howarth C."/>
            <person name="Jen D."/>
            <person name="Larson L."/>
            <person name="Lewis B."/>
            <person name="Mehta T."/>
            <person name="Park D."/>
            <person name="Pearson M."/>
            <person name="Roberts A."/>
            <person name="Saif S."/>
            <person name="Shenoy N."/>
            <person name="Sisk P."/>
            <person name="Stolte C."/>
            <person name="Sykes S."/>
            <person name="Walk T."/>
            <person name="White J."/>
            <person name="Yandava C."/>
            <person name="Burger G."/>
            <person name="Gray M.W."/>
            <person name="Holland P.W.H."/>
            <person name="King N."/>
            <person name="Lang F.B.F."/>
            <person name="Roger A.J."/>
            <person name="Ruiz-Trillo I."/>
            <person name="Lander E."/>
            <person name="Nusbaum C."/>
        </authorList>
    </citation>
    <scope>NUCLEOTIDE SEQUENCE [LARGE SCALE GENOMIC DNA]</scope>
    <source>
        <strain evidence="3 4">ATCC 38327</strain>
    </source>
</reference>
<feature type="domain" description="C2" evidence="2">
    <location>
        <begin position="177"/>
        <end position="295"/>
    </location>
</feature>
<keyword evidence="4" id="KW-1185">Reference proteome</keyword>
<dbReference type="SUPFAM" id="SSF49562">
    <property type="entry name" value="C2 domain (Calcium/lipid-binding domain, CaLB)"/>
    <property type="match status" value="1"/>
</dbReference>
<dbReference type="Gene3D" id="2.60.40.150">
    <property type="entry name" value="C2 domain"/>
    <property type="match status" value="1"/>
</dbReference>
<dbReference type="OrthoDB" id="270970at2759"/>
<dbReference type="VEuPathDB" id="FungiDB:AMAG_06372"/>
<name>A0A0L0SGB5_ALLM3</name>
<dbReference type="EMBL" id="GG745338">
    <property type="protein sequence ID" value="KNE61556.1"/>
    <property type="molecule type" value="Genomic_DNA"/>
</dbReference>
<gene>
    <name evidence="3" type="ORF">AMAG_06372</name>
</gene>
<evidence type="ECO:0000256" key="1">
    <source>
        <dbReference type="SAM" id="MobiDB-lite"/>
    </source>
</evidence>
<proteinExistence type="predicted"/>
<dbReference type="Proteomes" id="UP000054350">
    <property type="component" value="Unassembled WGS sequence"/>
</dbReference>
<dbReference type="AlphaFoldDB" id="A0A0L0SGB5"/>
<feature type="compositionally biased region" description="Basic and acidic residues" evidence="1">
    <location>
        <begin position="1"/>
        <end position="13"/>
    </location>
</feature>
<feature type="region of interest" description="Disordered" evidence="1">
    <location>
        <begin position="1"/>
        <end position="97"/>
    </location>
</feature>
<dbReference type="SMART" id="SM00239">
    <property type="entry name" value="C2"/>
    <property type="match status" value="1"/>
</dbReference>
<sequence>MSDYYPHDRRDEQYSDPYAMRGSDPTRGSVSSISSSTFGRDHHQAPGSGTRDVFGGMSGPQSLGSDGSSGTGRDVPHSAAFQQQPGTFGAPGGYQRPAGAYQQTASMYQQPASAYQQPASAYQQPASVYQQPASAYQQPASAYQQLSGAYQHQQPGMYTSQPSTEFQPMRAPYLAATTGIGGGMVSTDRPVPPARTVMVDILEGRNLPNVELIGKVDPYCLLLAGSDKIKTRVHKDAGTNLTFSDTAELAVASGVDDILLEVWDCNRVRGDKLMGRGRISVADTKIAGRIKDTWVELRDDRGRMAGEVHVKIAPRY</sequence>
<dbReference type="InterPro" id="IPR000008">
    <property type="entry name" value="C2_dom"/>
</dbReference>
<dbReference type="PANTHER" id="PTHR47052:SF3">
    <property type="entry name" value="INGRESSION PROTEIN 1"/>
    <property type="match status" value="1"/>
</dbReference>
<accession>A0A0L0SGB5</accession>
<dbReference type="Pfam" id="PF00168">
    <property type="entry name" value="C2"/>
    <property type="match status" value="1"/>
</dbReference>
<organism evidence="3 4">
    <name type="scientific">Allomyces macrogynus (strain ATCC 38327)</name>
    <name type="common">Allomyces javanicus var. macrogynus</name>
    <dbReference type="NCBI Taxonomy" id="578462"/>
    <lineage>
        <taxon>Eukaryota</taxon>
        <taxon>Fungi</taxon>
        <taxon>Fungi incertae sedis</taxon>
        <taxon>Blastocladiomycota</taxon>
        <taxon>Blastocladiomycetes</taxon>
        <taxon>Blastocladiales</taxon>
        <taxon>Blastocladiaceae</taxon>
        <taxon>Allomyces</taxon>
    </lineage>
</organism>
<dbReference type="PANTHER" id="PTHR47052">
    <property type="entry name" value="CONSERVED SERINE PROLINE-RICH PROTEIN (AFU_ORTHOLOGUE AFUA_2G01790)"/>
    <property type="match status" value="1"/>
</dbReference>
<dbReference type="CDD" id="cd00030">
    <property type="entry name" value="C2"/>
    <property type="match status" value="1"/>
</dbReference>
<dbReference type="InterPro" id="IPR052981">
    <property type="entry name" value="Ingression_C2_domain"/>
</dbReference>
<feature type="compositionally biased region" description="Polar residues" evidence="1">
    <location>
        <begin position="59"/>
        <end position="68"/>
    </location>
</feature>
<protein>
    <recommendedName>
        <fullName evidence="2">C2 domain-containing protein</fullName>
    </recommendedName>
</protein>
<dbReference type="InterPro" id="IPR035892">
    <property type="entry name" value="C2_domain_sf"/>
</dbReference>
<evidence type="ECO:0000259" key="2">
    <source>
        <dbReference type="PROSITE" id="PS50004"/>
    </source>
</evidence>
<evidence type="ECO:0000313" key="3">
    <source>
        <dbReference type="EMBL" id="KNE61556.1"/>
    </source>
</evidence>
<evidence type="ECO:0000313" key="4">
    <source>
        <dbReference type="Proteomes" id="UP000054350"/>
    </source>
</evidence>